<organism evidence="1 2">
    <name type="scientific">Kyrpidia spormannii</name>
    <dbReference type="NCBI Taxonomy" id="2055160"/>
    <lineage>
        <taxon>Bacteria</taxon>
        <taxon>Bacillati</taxon>
        <taxon>Bacillota</taxon>
        <taxon>Bacilli</taxon>
        <taxon>Bacillales</taxon>
        <taxon>Alicyclobacillaceae</taxon>
        <taxon>Kyrpidia</taxon>
    </lineage>
</organism>
<dbReference type="Gene3D" id="3.30.2310.20">
    <property type="entry name" value="RelE-like"/>
    <property type="match status" value="1"/>
</dbReference>
<dbReference type="EMBL" id="CP024955">
    <property type="protein sequence ID" value="ATY84503.1"/>
    <property type="molecule type" value="Genomic_DNA"/>
</dbReference>
<proteinExistence type="predicted"/>
<dbReference type="AlphaFoldDB" id="A0A2K8N5A9"/>
<dbReference type="Pfam" id="PF15781">
    <property type="entry name" value="ParE-like_toxin"/>
    <property type="match status" value="1"/>
</dbReference>
<dbReference type="InterPro" id="IPR031552">
    <property type="entry name" value="ParE-like_toxin"/>
</dbReference>
<dbReference type="RefSeq" id="WP_100667322.1">
    <property type="nucleotide sequence ID" value="NZ_CP024955.1"/>
</dbReference>
<name>A0A2K8N5A9_9BACL</name>
<dbReference type="InterPro" id="IPR035093">
    <property type="entry name" value="RelE/ParE_toxin_dom_sf"/>
</dbReference>
<dbReference type="KEGG" id="kyr:CVV65_05655"/>
<evidence type="ECO:0000313" key="1">
    <source>
        <dbReference type="EMBL" id="ATY84503.1"/>
    </source>
</evidence>
<evidence type="ECO:0000313" key="2">
    <source>
        <dbReference type="Proteomes" id="UP000231932"/>
    </source>
</evidence>
<keyword evidence="2" id="KW-1185">Reference proteome</keyword>
<accession>A0A2K8N5A9</accession>
<sequence length="102" mass="11979">MSEYRYKLSSRAKQVLKKIKDKALLRRYQATMRDICERPFEGDPKVGDLDGLFTVGFRYVDGEHRVAYTVVEDGDTEPFVLILLVGTRENFYEELKRIWKGL</sequence>
<protein>
    <submittedName>
        <fullName evidence="1">Plasmid stabilization protein</fullName>
    </submittedName>
</protein>
<gene>
    <name evidence="1" type="ORF">CVV65_05655</name>
</gene>
<reference evidence="2" key="1">
    <citation type="submission" date="2017-11" db="EMBL/GenBank/DDBJ databases">
        <title>Complete Genome Sequence of Kyrpidia sp. Strain EA-1, a thermophilic, hydrogen-oxidizing Bacterium, isolated from the Azores.</title>
        <authorList>
            <person name="Reiner J.E."/>
            <person name="Lapp C.J."/>
            <person name="Bunk B."/>
            <person name="Gescher J."/>
        </authorList>
    </citation>
    <scope>NUCLEOTIDE SEQUENCE [LARGE SCALE GENOMIC DNA]</scope>
    <source>
        <strain evidence="2">EA-1</strain>
    </source>
</reference>
<dbReference type="SUPFAM" id="SSF143011">
    <property type="entry name" value="RelE-like"/>
    <property type="match status" value="1"/>
</dbReference>
<dbReference type="Proteomes" id="UP000231932">
    <property type="component" value="Chromosome"/>
</dbReference>